<dbReference type="CDD" id="cd01492">
    <property type="entry name" value="Aos1_SUMO"/>
    <property type="match status" value="1"/>
</dbReference>
<evidence type="ECO:0000313" key="2">
    <source>
        <dbReference type="EMBL" id="QGN14687.1"/>
    </source>
</evidence>
<sequence>MSIDEIALYDRQIRLWGMAAQANMRSSSVLLINLGAIGNEVAKNIVLSGIGSLTILDSNVITEEDLGSQFFIGKEDVGTKRLDAARPHIEDMNPRVKLSIDTDNVLSKDTEYFSQFSLIVATDLTPAEIKELNKKTRDVKVPLYAAGINGFSGYIFADLIQFLSVDEKLKSARPAELGQTSPNKVIVELDERKDEEKNVVYQVITTKHTFKPLDELLHSAILTNQLSRRQLKRMTPKVPLTLTLLKQDTKYDSLDLETFHSQYHSTCKQLGLQIEEVSTETIKQFIDQISVELSPVAAVIGGALSQDVINVLGKRQSPLNNFVVFDGVTLDMWVFEL</sequence>
<dbReference type="SUPFAM" id="SSF69572">
    <property type="entry name" value="Activating enzymes of the ubiquitin-like proteins"/>
    <property type="match status" value="1"/>
</dbReference>
<evidence type="ECO:0000259" key="1">
    <source>
        <dbReference type="Pfam" id="PF00899"/>
    </source>
</evidence>
<accession>A0ABX6ERP1</accession>
<feature type="domain" description="THIF-type NAD/FAD binding fold" evidence="1">
    <location>
        <begin position="9"/>
        <end position="332"/>
    </location>
</feature>
<reference evidence="2 3" key="1">
    <citation type="submission" date="2016-03" db="EMBL/GenBank/DDBJ databases">
        <title>How can Kluyveromyces marxianus grow so fast - potential evolutionary course in Saccharomyces Complex revealed by comparative genomics.</title>
        <authorList>
            <person name="Mo W."/>
            <person name="Lu W."/>
            <person name="Yang X."/>
            <person name="Qi J."/>
            <person name="Lv H."/>
        </authorList>
    </citation>
    <scope>NUCLEOTIDE SEQUENCE [LARGE SCALE GENOMIC DNA]</scope>
    <source>
        <strain evidence="2 3">FIM1</strain>
    </source>
</reference>
<keyword evidence="3" id="KW-1185">Reference proteome</keyword>
<dbReference type="InterPro" id="IPR045886">
    <property type="entry name" value="ThiF/MoeB/HesA"/>
</dbReference>
<proteinExistence type="predicted"/>
<dbReference type="InterPro" id="IPR035985">
    <property type="entry name" value="Ubiquitin-activating_enz"/>
</dbReference>
<evidence type="ECO:0000313" key="3">
    <source>
        <dbReference type="Proteomes" id="UP000422736"/>
    </source>
</evidence>
<reference evidence="2 3" key="2">
    <citation type="submission" date="2019-11" db="EMBL/GenBank/DDBJ databases">
        <authorList>
            <person name="Lu H."/>
        </authorList>
    </citation>
    <scope>NUCLEOTIDE SEQUENCE [LARGE SCALE GENOMIC DNA]</scope>
    <source>
        <strain evidence="2 3">FIM1</strain>
    </source>
</reference>
<dbReference type="InterPro" id="IPR000594">
    <property type="entry name" value="ThiF_NAD_FAD-bd"/>
</dbReference>
<dbReference type="Gene3D" id="3.40.50.720">
    <property type="entry name" value="NAD(P)-binding Rossmann-like Domain"/>
    <property type="match status" value="1"/>
</dbReference>
<dbReference type="Pfam" id="PF00899">
    <property type="entry name" value="ThiF"/>
    <property type="match status" value="1"/>
</dbReference>
<organism evidence="2 3">
    <name type="scientific">Kluyveromyces marxianus</name>
    <name type="common">Yeast</name>
    <name type="synonym">Candida kefyr</name>
    <dbReference type="NCBI Taxonomy" id="4911"/>
    <lineage>
        <taxon>Eukaryota</taxon>
        <taxon>Fungi</taxon>
        <taxon>Dikarya</taxon>
        <taxon>Ascomycota</taxon>
        <taxon>Saccharomycotina</taxon>
        <taxon>Saccharomycetes</taxon>
        <taxon>Saccharomycetales</taxon>
        <taxon>Saccharomycetaceae</taxon>
        <taxon>Kluyveromyces</taxon>
    </lineage>
</organism>
<dbReference type="EMBL" id="CP015055">
    <property type="protein sequence ID" value="QGN14687.1"/>
    <property type="molecule type" value="Genomic_DNA"/>
</dbReference>
<dbReference type="PANTHER" id="PTHR10953">
    <property type="entry name" value="UBIQUITIN-ACTIVATING ENZYME E1"/>
    <property type="match status" value="1"/>
</dbReference>
<gene>
    <name evidence="2" type="primary">AOS1</name>
    <name evidence="2" type="ORF">FIM1_1354</name>
</gene>
<name>A0ABX6ERP1_KLUMA</name>
<protein>
    <submittedName>
        <fullName evidence="2">DNA damage tolerance protein RHC31</fullName>
    </submittedName>
</protein>
<dbReference type="PANTHER" id="PTHR10953:SF162">
    <property type="entry name" value="SUMO-ACTIVATING ENZYME SUBUNIT 1"/>
    <property type="match status" value="1"/>
</dbReference>
<dbReference type="Proteomes" id="UP000422736">
    <property type="component" value="Chromosome 2"/>
</dbReference>